<dbReference type="SUPFAM" id="SSF55781">
    <property type="entry name" value="GAF domain-like"/>
    <property type="match status" value="1"/>
</dbReference>
<dbReference type="SUPFAM" id="SSF46785">
    <property type="entry name" value="Winged helix' DNA-binding domain"/>
    <property type="match status" value="1"/>
</dbReference>
<sequence length="276" mass="30126">MRVLRIIRTLSIGEYMPDTSDRVASVARALNLVERVVQGPSDGTSLSELARAMELSKSSTLALLRTLADAGYVRARDPGPRYFPGMALVRLGDLSGSTQPIDEIAQSYIHQLSQETGMTIRVALNDGGRAMFLSRADAPGAIRFHTMLGVRELTHVSSAGKAILAQLGNDEIAKIIEEDGLEVRTKKTHKTLASLMKDIEEIRERKYAIDDEEDVDGVFCLGAAFFDHTGECVGAVSATGIKSSAREKRVAFYGGLVLKCAESITRELRGKSRERR</sequence>
<dbReference type="GO" id="GO:0003700">
    <property type="term" value="F:DNA-binding transcription factor activity"/>
    <property type="evidence" value="ECO:0007669"/>
    <property type="project" value="TreeGrafter"/>
</dbReference>
<dbReference type="InterPro" id="IPR036388">
    <property type="entry name" value="WH-like_DNA-bd_sf"/>
</dbReference>
<dbReference type="GO" id="GO:0003677">
    <property type="term" value="F:DNA binding"/>
    <property type="evidence" value="ECO:0007669"/>
    <property type="project" value="UniProtKB-KW"/>
</dbReference>
<dbReference type="PANTHER" id="PTHR30136:SF24">
    <property type="entry name" value="HTH-TYPE TRANSCRIPTIONAL REPRESSOR ALLR"/>
    <property type="match status" value="1"/>
</dbReference>
<feature type="domain" description="IclR-ED" evidence="5">
    <location>
        <begin position="87"/>
        <end position="270"/>
    </location>
</feature>
<organism evidence="6">
    <name type="scientific">freshwater metagenome</name>
    <dbReference type="NCBI Taxonomy" id="449393"/>
    <lineage>
        <taxon>unclassified sequences</taxon>
        <taxon>metagenomes</taxon>
        <taxon>ecological metagenomes</taxon>
    </lineage>
</organism>
<dbReference type="PROSITE" id="PS51077">
    <property type="entry name" value="HTH_ICLR"/>
    <property type="match status" value="1"/>
</dbReference>
<dbReference type="InterPro" id="IPR036390">
    <property type="entry name" value="WH_DNA-bd_sf"/>
</dbReference>
<dbReference type="Pfam" id="PF09339">
    <property type="entry name" value="HTH_IclR"/>
    <property type="match status" value="1"/>
</dbReference>
<gene>
    <name evidence="6" type="ORF">UFOPK3984_00959</name>
</gene>
<dbReference type="InterPro" id="IPR014757">
    <property type="entry name" value="Tscrpt_reg_IclR_C"/>
</dbReference>
<keyword evidence="3" id="KW-0804">Transcription</keyword>
<dbReference type="PANTHER" id="PTHR30136">
    <property type="entry name" value="HELIX-TURN-HELIX TRANSCRIPTIONAL REGULATOR, ICLR FAMILY"/>
    <property type="match status" value="1"/>
</dbReference>
<name>A0A6J7NJI7_9ZZZZ</name>
<dbReference type="GO" id="GO:0045892">
    <property type="term" value="P:negative regulation of DNA-templated transcription"/>
    <property type="evidence" value="ECO:0007669"/>
    <property type="project" value="TreeGrafter"/>
</dbReference>
<keyword evidence="2" id="KW-0238">DNA-binding</keyword>
<dbReference type="SMART" id="SM00346">
    <property type="entry name" value="HTH_ICLR"/>
    <property type="match status" value="1"/>
</dbReference>
<dbReference type="InterPro" id="IPR050707">
    <property type="entry name" value="HTH_MetabolicPath_Reg"/>
</dbReference>
<reference evidence="6" key="1">
    <citation type="submission" date="2020-05" db="EMBL/GenBank/DDBJ databases">
        <authorList>
            <person name="Chiriac C."/>
            <person name="Salcher M."/>
            <person name="Ghai R."/>
            <person name="Kavagutti S V."/>
        </authorList>
    </citation>
    <scope>NUCLEOTIDE SEQUENCE</scope>
</reference>
<dbReference type="PROSITE" id="PS51078">
    <property type="entry name" value="ICLR_ED"/>
    <property type="match status" value="1"/>
</dbReference>
<dbReference type="Gene3D" id="3.30.450.40">
    <property type="match status" value="1"/>
</dbReference>
<keyword evidence="1" id="KW-0805">Transcription regulation</keyword>
<dbReference type="EMBL" id="CAFBOP010000058">
    <property type="protein sequence ID" value="CAB4990114.1"/>
    <property type="molecule type" value="Genomic_DNA"/>
</dbReference>
<accession>A0A6J7NJI7</accession>
<evidence type="ECO:0000259" key="5">
    <source>
        <dbReference type="PROSITE" id="PS51078"/>
    </source>
</evidence>
<dbReference type="Gene3D" id="1.10.10.10">
    <property type="entry name" value="Winged helix-like DNA-binding domain superfamily/Winged helix DNA-binding domain"/>
    <property type="match status" value="1"/>
</dbReference>
<evidence type="ECO:0000256" key="2">
    <source>
        <dbReference type="ARBA" id="ARBA00023125"/>
    </source>
</evidence>
<protein>
    <submittedName>
        <fullName evidence="6">Unannotated protein</fullName>
    </submittedName>
</protein>
<feature type="domain" description="HTH iclR-type" evidence="4">
    <location>
        <begin position="23"/>
        <end position="86"/>
    </location>
</feature>
<dbReference type="InterPro" id="IPR029016">
    <property type="entry name" value="GAF-like_dom_sf"/>
</dbReference>
<dbReference type="InterPro" id="IPR005471">
    <property type="entry name" value="Tscrpt_reg_IclR_N"/>
</dbReference>
<dbReference type="Pfam" id="PF01614">
    <property type="entry name" value="IclR_C"/>
    <property type="match status" value="1"/>
</dbReference>
<proteinExistence type="predicted"/>
<evidence type="ECO:0000256" key="3">
    <source>
        <dbReference type="ARBA" id="ARBA00023163"/>
    </source>
</evidence>
<evidence type="ECO:0000256" key="1">
    <source>
        <dbReference type="ARBA" id="ARBA00023015"/>
    </source>
</evidence>
<evidence type="ECO:0000259" key="4">
    <source>
        <dbReference type="PROSITE" id="PS51077"/>
    </source>
</evidence>
<evidence type="ECO:0000313" key="6">
    <source>
        <dbReference type="EMBL" id="CAB4990114.1"/>
    </source>
</evidence>
<dbReference type="AlphaFoldDB" id="A0A6J7NJI7"/>